<accession>A0A423PSH9</accession>
<feature type="compositionally biased region" description="Low complexity" evidence="1">
    <location>
        <begin position="80"/>
        <end position="94"/>
    </location>
</feature>
<dbReference type="Proteomes" id="UP000283993">
    <property type="component" value="Unassembled WGS sequence"/>
</dbReference>
<dbReference type="EMBL" id="AYKH01000009">
    <property type="protein sequence ID" value="ROO28543.1"/>
    <property type="molecule type" value="Genomic_DNA"/>
</dbReference>
<evidence type="ECO:0000256" key="1">
    <source>
        <dbReference type="SAM" id="MobiDB-lite"/>
    </source>
</evidence>
<gene>
    <name evidence="2" type="ORF">SAOR_05850</name>
</gene>
<comment type="caution">
    <text evidence="2">The sequence shown here is derived from an EMBL/GenBank/DDBJ whole genome shotgun (WGS) entry which is preliminary data.</text>
</comment>
<name>A0A423PSH9_9GAMM</name>
<evidence type="ECO:0000313" key="2">
    <source>
        <dbReference type="EMBL" id="ROO28543.1"/>
    </source>
</evidence>
<keyword evidence="3" id="KW-1185">Reference proteome</keyword>
<sequence>MLTGLLGFAGASLAQEEAIADYNRYLENRASKTVTYPEPDAAQAAVIRDLELRIDCLELTQMPCAGRGLARERVPSNTDAAPAAGAAPGAAGMQ</sequence>
<evidence type="ECO:0000313" key="3">
    <source>
        <dbReference type="Proteomes" id="UP000283993"/>
    </source>
</evidence>
<organism evidence="2 3">
    <name type="scientific">Salinisphaera orenii MK-B5</name>
    <dbReference type="NCBI Taxonomy" id="856730"/>
    <lineage>
        <taxon>Bacteria</taxon>
        <taxon>Pseudomonadati</taxon>
        <taxon>Pseudomonadota</taxon>
        <taxon>Gammaproteobacteria</taxon>
        <taxon>Salinisphaerales</taxon>
        <taxon>Salinisphaeraceae</taxon>
        <taxon>Salinisphaera</taxon>
    </lineage>
</organism>
<dbReference type="AlphaFoldDB" id="A0A423PSH9"/>
<feature type="region of interest" description="Disordered" evidence="1">
    <location>
        <begin position="70"/>
        <end position="94"/>
    </location>
</feature>
<proteinExistence type="predicted"/>
<protein>
    <submittedName>
        <fullName evidence="2">Uncharacterized protein</fullName>
    </submittedName>
</protein>
<reference evidence="2 3" key="1">
    <citation type="submission" date="2013-10" db="EMBL/GenBank/DDBJ databases">
        <title>Salinisphaera orenii MK-B5 Genome Sequencing.</title>
        <authorList>
            <person name="Lai Q."/>
            <person name="Li C."/>
            <person name="Shao Z."/>
        </authorList>
    </citation>
    <scope>NUCLEOTIDE SEQUENCE [LARGE SCALE GENOMIC DNA]</scope>
    <source>
        <strain evidence="2 3">MK-B5</strain>
    </source>
</reference>